<organism evidence="10">
    <name type="scientific">Haemophilus influenzae HK1212</name>
    <dbReference type="NCBI Taxonomy" id="456482"/>
    <lineage>
        <taxon>Bacteria</taxon>
        <taxon>Pseudomonadati</taxon>
        <taxon>Pseudomonadota</taxon>
        <taxon>Gammaproteobacteria</taxon>
        <taxon>Pasteurellales</taxon>
        <taxon>Pasteurellaceae</taxon>
        <taxon>Haemophilus</taxon>
    </lineage>
</organism>
<keyword evidence="4" id="KW-0067">ATP-binding</keyword>
<evidence type="ECO:0000256" key="8">
    <source>
        <dbReference type="ARBA" id="ARBA00047552"/>
    </source>
</evidence>
<evidence type="ECO:0000259" key="9">
    <source>
        <dbReference type="Pfam" id="PF08264"/>
    </source>
</evidence>
<dbReference type="GO" id="GO:0005524">
    <property type="term" value="F:ATP binding"/>
    <property type="evidence" value="ECO:0007669"/>
    <property type="project" value="UniProtKB-KW"/>
</dbReference>
<dbReference type="Pfam" id="PF08264">
    <property type="entry name" value="Anticodon_1"/>
    <property type="match status" value="1"/>
</dbReference>
<dbReference type="GO" id="GO:0004832">
    <property type="term" value="F:valine-tRNA ligase activity"/>
    <property type="evidence" value="ECO:0007669"/>
    <property type="project" value="UniProtKB-EC"/>
</dbReference>
<evidence type="ECO:0000256" key="1">
    <source>
        <dbReference type="ARBA" id="ARBA00013169"/>
    </source>
</evidence>
<keyword evidence="6" id="KW-0030">Aminoacyl-tRNA synthetase</keyword>
<dbReference type="InterPro" id="IPR013155">
    <property type="entry name" value="M/V/L/I-tRNA-synth_anticd-bd"/>
</dbReference>
<dbReference type="InterPro" id="IPR009080">
    <property type="entry name" value="tRNAsynth_Ia_anticodon-bd"/>
</dbReference>
<evidence type="ECO:0000256" key="2">
    <source>
        <dbReference type="ARBA" id="ARBA00022598"/>
    </source>
</evidence>
<evidence type="ECO:0000313" key="10">
    <source>
        <dbReference type="EMBL" id="EFA29185.1"/>
    </source>
</evidence>
<evidence type="ECO:0000256" key="6">
    <source>
        <dbReference type="ARBA" id="ARBA00023146"/>
    </source>
</evidence>
<keyword evidence="5" id="KW-0648">Protein biosynthesis</keyword>
<dbReference type="EC" id="6.1.1.9" evidence="1"/>
<dbReference type="EMBL" id="ABFC01000286">
    <property type="protein sequence ID" value="EFA29185.1"/>
    <property type="molecule type" value="Genomic_DNA"/>
</dbReference>
<evidence type="ECO:0000256" key="7">
    <source>
        <dbReference type="ARBA" id="ARBA00029936"/>
    </source>
</evidence>
<dbReference type="PANTHER" id="PTHR11946">
    <property type="entry name" value="VALYL-TRNA SYNTHETASES"/>
    <property type="match status" value="1"/>
</dbReference>
<sequence>LTKPVFANGNAAQIRAASQTLVHVLEKLLRLAHPLIPFITEEIWQKVKGFVGITADSIMLQPFPQVEESGFDPEAEAEIEWLKEVIVAVRNIRAESNIAPSKGLDLLFRNLSTENAKILEKQTALLKAMAKLDNVQVLAANETAPLAVAKLVGNA</sequence>
<dbReference type="GO" id="GO:0006438">
    <property type="term" value="P:valyl-tRNA aminoacylation"/>
    <property type="evidence" value="ECO:0007669"/>
    <property type="project" value="InterPro"/>
</dbReference>
<comment type="catalytic activity">
    <reaction evidence="8">
        <text>tRNA(Val) + L-valine + ATP = L-valyl-tRNA(Val) + AMP + diphosphate</text>
        <dbReference type="Rhea" id="RHEA:10704"/>
        <dbReference type="Rhea" id="RHEA-COMP:9672"/>
        <dbReference type="Rhea" id="RHEA-COMP:9708"/>
        <dbReference type="ChEBI" id="CHEBI:30616"/>
        <dbReference type="ChEBI" id="CHEBI:33019"/>
        <dbReference type="ChEBI" id="CHEBI:57762"/>
        <dbReference type="ChEBI" id="CHEBI:78442"/>
        <dbReference type="ChEBI" id="CHEBI:78537"/>
        <dbReference type="ChEBI" id="CHEBI:456215"/>
        <dbReference type="EC" id="6.1.1.9"/>
    </reaction>
</comment>
<evidence type="ECO:0000256" key="3">
    <source>
        <dbReference type="ARBA" id="ARBA00022741"/>
    </source>
</evidence>
<dbReference type="GO" id="GO:0005829">
    <property type="term" value="C:cytosol"/>
    <property type="evidence" value="ECO:0007669"/>
    <property type="project" value="TreeGrafter"/>
</dbReference>
<comment type="caution">
    <text evidence="10">The sequence shown here is derived from an EMBL/GenBank/DDBJ whole genome shotgun (WGS) entry which is preliminary data.</text>
</comment>
<evidence type="ECO:0000256" key="5">
    <source>
        <dbReference type="ARBA" id="ARBA00022917"/>
    </source>
</evidence>
<feature type="non-terminal residue" evidence="10">
    <location>
        <position position="1"/>
    </location>
</feature>
<dbReference type="SUPFAM" id="SSF47323">
    <property type="entry name" value="Anticodon-binding domain of a subclass of class I aminoacyl-tRNA synthetases"/>
    <property type="match status" value="1"/>
</dbReference>
<accession>A0A7G2K179</accession>
<keyword evidence="2 10" id="KW-0436">Ligase</keyword>
<dbReference type="InterPro" id="IPR002303">
    <property type="entry name" value="Valyl-tRNA_ligase"/>
</dbReference>
<proteinExistence type="predicted"/>
<reference evidence="10" key="1">
    <citation type="journal article" date="2010" name="Genomics">
        <title>Tracing phylogenomic events leading to diversity of Haemophilus influenzae and the emergence of Brazilian Purpuric Fever (BPF)-associated clones.</title>
        <authorList>
            <person name="Papazisi L."/>
            <person name="Ratnayake S."/>
            <person name="Remortel B.G."/>
            <person name="Bock G.R."/>
            <person name="Liang W."/>
            <person name="Saeed A.I."/>
            <person name="Liu J."/>
            <person name="Fleischmann R.D."/>
            <person name="Kilian M."/>
            <person name="Peterson S.N."/>
        </authorList>
    </citation>
    <scope>NUCLEOTIDE SEQUENCE [LARGE SCALE GENOMIC DNA]</scope>
    <source>
        <strain evidence="10">HK1212</strain>
    </source>
</reference>
<dbReference type="AlphaFoldDB" id="A0A7G2K179"/>
<name>A0A7G2K179_HAEIF</name>
<dbReference type="PANTHER" id="PTHR11946:SF93">
    <property type="entry name" value="VALINE--TRNA LIGASE, CHLOROPLASTIC_MITOCHONDRIAL 2"/>
    <property type="match status" value="1"/>
</dbReference>
<protein>
    <recommendedName>
        <fullName evidence="1">valine--tRNA ligase</fullName>
        <ecNumber evidence="1">6.1.1.9</ecNumber>
    </recommendedName>
    <alternativeName>
        <fullName evidence="7">Valyl-tRNA synthetase</fullName>
    </alternativeName>
</protein>
<feature type="non-terminal residue" evidence="10">
    <location>
        <position position="155"/>
    </location>
</feature>
<feature type="domain" description="Methionyl/Valyl/Leucyl/Isoleucyl-tRNA synthetase anticodon-binding" evidence="9">
    <location>
        <begin position="2"/>
        <end position="105"/>
    </location>
</feature>
<dbReference type="Gene3D" id="1.10.730.10">
    <property type="entry name" value="Isoleucyl-tRNA Synthetase, Domain 1"/>
    <property type="match status" value="1"/>
</dbReference>
<gene>
    <name evidence="10" type="primary">valS</name>
    <name evidence="10" type="ORF">HAINFHK1212_0935</name>
</gene>
<evidence type="ECO:0000256" key="4">
    <source>
        <dbReference type="ARBA" id="ARBA00022840"/>
    </source>
</evidence>
<keyword evidence="3" id="KW-0547">Nucleotide-binding</keyword>